<dbReference type="RefSeq" id="XP_067815930.1">
    <property type="nucleotide sequence ID" value="XM_067963920.1"/>
</dbReference>
<evidence type="ECO:0000313" key="2">
    <source>
        <dbReference type="Proteomes" id="UP000294530"/>
    </source>
</evidence>
<sequence length="102" mass="11792">MRQPRAYFRKFLLLLADKVMRGCKRHAYRRADNVGVTEQPGHRRMVAVLPSPPLFTALLEGRRGAESSHTKVFKLKETRRDYINSGACHHFNVKKQTVKCLV</sequence>
<dbReference type="Proteomes" id="UP000294530">
    <property type="component" value="Unassembled WGS sequence"/>
</dbReference>
<proteinExistence type="predicted"/>
<dbReference type="KEGG" id="blac:94349591"/>
<accession>A0A976FGY1</accession>
<protein>
    <submittedName>
        <fullName evidence="1">Uncharacterized protein</fullName>
    </submittedName>
</protein>
<gene>
    <name evidence="1" type="ORF">CCR75_005846</name>
</gene>
<reference evidence="1 2" key="1">
    <citation type="journal article" date="2021" name="Genome Biol.">
        <title>AFLAP: assembly-free linkage analysis pipeline using k-mers from genome sequencing data.</title>
        <authorList>
            <person name="Fletcher K."/>
            <person name="Zhang L."/>
            <person name="Gil J."/>
            <person name="Han R."/>
            <person name="Cavanaugh K."/>
            <person name="Michelmore R."/>
        </authorList>
    </citation>
    <scope>NUCLEOTIDE SEQUENCE [LARGE SCALE GENOMIC DNA]</scope>
    <source>
        <strain evidence="1 2">SF5</strain>
    </source>
</reference>
<comment type="caution">
    <text evidence="1">The sequence shown here is derived from an EMBL/GenBank/DDBJ whole genome shotgun (WGS) entry which is preliminary data.</text>
</comment>
<dbReference type="AlphaFoldDB" id="A0A976FGY1"/>
<organism evidence="1 2">
    <name type="scientific">Bremia lactucae</name>
    <name type="common">Lettuce downy mildew</name>
    <dbReference type="NCBI Taxonomy" id="4779"/>
    <lineage>
        <taxon>Eukaryota</taxon>
        <taxon>Sar</taxon>
        <taxon>Stramenopiles</taxon>
        <taxon>Oomycota</taxon>
        <taxon>Peronosporomycetes</taxon>
        <taxon>Peronosporales</taxon>
        <taxon>Peronosporaceae</taxon>
        <taxon>Bremia</taxon>
    </lineage>
</organism>
<name>A0A976FGY1_BRELC</name>
<dbReference type="GeneID" id="94349591"/>
<dbReference type="EMBL" id="SHOA02000008">
    <property type="protein sequence ID" value="TDH66431.1"/>
    <property type="molecule type" value="Genomic_DNA"/>
</dbReference>
<evidence type="ECO:0000313" key="1">
    <source>
        <dbReference type="EMBL" id="TDH66431.1"/>
    </source>
</evidence>
<keyword evidence="2" id="KW-1185">Reference proteome</keyword>